<accession>A0ABT8LI25</accession>
<evidence type="ECO:0000313" key="2">
    <source>
        <dbReference type="Proteomes" id="UP001172083"/>
    </source>
</evidence>
<gene>
    <name evidence="1" type="ORF">QQ020_35635</name>
</gene>
<evidence type="ECO:0008006" key="3">
    <source>
        <dbReference type="Google" id="ProtNLM"/>
    </source>
</evidence>
<reference evidence="1" key="1">
    <citation type="submission" date="2023-06" db="EMBL/GenBank/DDBJ databases">
        <title>Genomic of Agaribacillus aureum.</title>
        <authorList>
            <person name="Wang G."/>
        </authorList>
    </citation>
    <scope>NUCLEOTIDE SEQUENCE</scope>
    <source>
        <strain evidence="1">BMA12</strain>
    </source>
</reference>
<evidence type="ECO:0000313" key="1">
    <source>
        <dbReference type="EMBL" id="MDN5217459.1"/>
    </source>
</evidence>
<dbReference type="Proteomes" id="UP001172083">
    <property type="component" value="Unassembled WGS sequence"/>
</dbReference>
<name>A0ABT8LI25_9BACT</name>
<organism evidence="1 2">
    <name type="scientific">Agaribacillus aureus</name>
    <dbReference type="NCBI Taxonomy" id="3051825"/>
    <lineage>
        <taxon>Bacteria</taxon>
        <taxon>Pseudomonadati</taxon>
        <taxon>Bacteroidota</taxon>
        <taxon>Cytophagia</taxon>
        <taxon>Cytophagales</taxon>
        <taxon>Splendidivirgaceae</taxon>
        <taxon>Agaribacillus</taxon>
    </lineage>
</organism>
<comment type="caution">
    <text evidence="1">The sequence shown here is derived from an EMBL/GenBank/DDBJ whole genome shotgun (WGS) entry which is preliminary data.</text>
</comment>
<dbReference type="EMBL" id="JAUJEB010000017">
    <property type="protein sequence ID" value="MDN5217459.1"/>
    <property type="molecule type" value="Genomic_DNA"/>
</dbReference>
<protein>
    <recommendedName>
        <fullName evidence="3">Phage protein</fullName>
    </recommendedName>
</protein>
<dbReference type="RefSeq" id="WP_346762795.1">
    <property type="nucleotide sequence ID" value="NZ_JAUJEB010000017.1"/>
</dbReference>
<keyword evidence="2" id="KW-1185">Reference proteome</keyword>
<sequence length="68" mass="8079">MAVYSLDKALEILFDDRKYYLSLSQTERSKIRKYKQRYKENTLTLDGKISLIKMYGGEVIEDIKVKLK</sequence>
<proteinExistence type="predicted"/>